<dbReference type="Gene3D" id="2.40.50.40">
    <property type="match status" value="1"/>
</dbReference>
<dbReference type="SUPFAM" id="SSF54117">
    <property type="entry name" value="Interleukin 8-like chemokines"/>
    <property type="match status" value="1"/>
</dbReference>
<dbReference type="InterPro" id="IPR001811">
    <property type="entry name" value="Chemokine_IL8-like_dom"/>
</dbReference>
<evidence type="ECO:0000259" key="6">
    <source>
        <dbReference type="SMART" id="SM00199"/>
    </source>
</evidence>
<evidence type="ECO:0000256" key="4">
    <source>
        <dbReference type="ARBA" id="ARBA00022729"/>
    </source>
</evidence>
<keyword evidence="2" id="KW-0202">Cytokine</keyword>
<dbReference type="GO" id="GO:0008009">
    <property type="term" value="F:chemokine activity"/>
    <property type="evidence" value="ECO:0007669"/>
    <property type="project" value="InterPro"/>
</dbReference>
<evidence type="ECO:0000256" key="2">
    <source>
        <dbReference type="ARBA" id="ARBA00022514"/>
    </source>
</evidence>
<name>A0AAN7XVZ2_ELEMC</name>
<gene>
    <name evidence="7" type="ORF">PBY51_012447</name>
</gene>
<dbReference type="InterPro" id="IPR039809">
    <property type="entry name" value="Chemokine_b/g/d"/>
</dbReference>
<dbReference type="Pfam" id="PF00048">
    <property type="entry name" value="IL8"/>
    <property type="match status" value="1"/>
</dbReference>
<dbReference type="GO" id="GO:0005615">
    <property type="term" value="C:extracellular space"/>
    <property type="evidence" value="ECO:0007669"/>
    <property type="project" value="UniProtKB-KW"/>
</dbReference>
<protein>
    <recommendedName>
        <fullName evidence="6">Chemokine interleukin-8-like domain-containing protein</fullName>
    </recommendedName>
</protein>
<reference evidence="7 8" key="1">
    <citation type="journal article" date="2023" name="Genes (Basel)">
        <title>Chromosome-Level Genome Assembly and Circadian Gene Repertoire of the Patagonia Blennie Eleginops maclovinus-The Closest Ancestral Proxy of Antarctic Cryonotothenioids.</title>
        <authorList>
            <person name="Cheng C.C."/>
            <person name="Rivera-Colon A.G."/>
            <person name="Minhas B.F."/>
            <person name="Wilson L."/>
            <person name="Rayamajhi N."/>
            <person name="Vargas-Chacoff L."/>
            <person name="Catchen J.M."/>
        </authorList>
    </citation>
    <scope>NUCLEOTIDE SEQUENCE [LARGE SCALE GENOMIC DNA]</scope>
    <source>
        <strain evidence="7">JMC-PN-2008</strain>
    </source>
</reference>
<dbReference type="Proteomes" id="UP001346869">
    <property type="component" value="Unassembled WGS sequence"/>
</dbReference>
<dbReference type="EMBL" id="JAUZQC010000008">
    <property type="protein sequence ID" value="KAK5867999.1"/>
    <property type="molecule type" value="Genomic_DNA"/>
</dbReference>
<proteinExistence type="predicted"/>
<comment type="subcellular location">
    <subcellularLocation>
        <location evidence="1">Secreted</location>
    </subcellularLocation>
</comment>
<dbReference type="AlphaFoldDB" id="A0AAN7XVZ2"/>
<keyword evidence="3" id="KW-0964">Secreted</keyword>
<dbReference type="PANTHER" id="PTHR12015">
    <property type="entry name" value="SMALL INDUCIBLE CYTOKINE A"/>
    <property type="match status" value="1"/>
</dbReference>
<keyword evidence="4 5" id="KW-0732">Signal</keyword>
<evidence type="ECO:0000313" key="8">
    <source>
        <dbReference type="Proteomes" id="UP001346869"/>
    </source>
</evidence>
<accession>A0AAN7XVZ2</accession>
<evidence type="ECO:0000313" key="7">
    <source>
        <dbReference type="EMBL" id="KAK5867999.1"/>
    </source>
</evidence>
<evidence type="ECO:0000256" key="5">
    <source>
        <dbReference type="SAM" id="SignalP"/>
    </source>
</evidence>
<comment type="caution">
    <text evidence="7">The sequence shown here is derived from an EMBL/GenBank/DDBJ whole genome shotgun (WGS) entry which is preliminary data.</text>
</comment>
<sequence>MKTLLLSLGLLLLAACCCNAIPSSLQFSAFPVNCCFDVSNQSIPLKFVSKITPTHRSCQNKAFIVKTIKGKTTCYSGTNRWAMNAYKKLHGSRP</sequence>
<dbReference type="PROSITE" id="PS51257">
    <property type="entry name" value="PROKAR_LIPOPROTEIN"/>
    <property type="match status" value="1"/>
</dbReference>
<organism evidence="7 8">
    <name type="scientific">Eleginops maclovinus</name>
    <name type="common">Patagonian blennie</name>
    <name type="synonym">Eleginus maclovinus</name>
    <dbReference type="NCBI Taxonomy" id="56733"/>
    <lineage>
        <taxon>Eukaryota</taxon>
        <taxon>Metazoa</taxon>
        <taxon>Chordata</taxon>
        <taxon>Craniata</taxon>
        <taxon>Vertebrata</taxon>
        <taxon>Euteleostomi</taxon>
        <taxon>Actinopterygii</taxon>
        <taxon>Neopterygii</taxon>
        <taxon>Teleostei</taxon>
        <taxon>Neoteleostei</taxon>
        <taxon>Acanthomorphata</taxon>
        <taxon>Eupercaria</taxon>
        <taxon>Perciformes</taxon>
        <taxon>Notothenioidei</taxon>
        <taxon>Eleginopidae</taxon>
        <taxon>Eleginops</taxon>
    </lineage>
</organism>
<evidence type="ECO:0000256" key="1">
    <source>
        <dbReference type="ARBA" id="ARBA00004613"/>
    </source>
</evidence>
<dbReference type="PANTHER" id="PTHR12015:SF183">
    <property type="entry name" value="C-C MOTIF CHEMOKINE 3"/>
    <property type="match status" value="1"/>
</dbReference>
<feature type="signal peptide" evidence="5">
    <location>
        <begin position="1"/>
        <end position="20"/>
    </location>
</feature>
<dbReference type="InterPro" id="IPR036048">
    <property type="entry name" value="Interleukin_8-like_sf"/>
</dbReference>
<feature type="domain" description="Chemokine interleukin-8-like" evidence="6">
    <location>
        <begin position="31"/>
        <end position="89"/>
    </location>
</feature>
<dbReference type="GO" id="GO:0006955">
    <property type="term" value="P:immune response"/>
    <property type="evidence" value="ECO:0007669"/>
    <property type="project" value="InterPro"/>
</dbReference>
<keyword evidence="8" id="KW-1185">Reference proteome</keyword>
<evidence type="ECO:0000256" key="3">
    <source>
        <dbReference type="ARBA" id="ARBA00022525"/>
    </source>
</evidence>
<feature type="chain" id="PRO_5042860036" description="Chemokine interleukin-8-like domain-containing protein" evidence="5">
    <location>
        <begin position="21"/>
        <end position="94"/>
    </location>
</feature>
<dbReference type="SMART" id="SM00199">
    <property type="entry name" value="SCY"/>
    <property type="match status" value="1"/>
</dbReference>
<reference evidence="7 8" key="2">
    <citation type="journal article" date="2023" name="Mol. Biol. Evol.">
        <title>Genomics of Secondarily Temperate Adaptation in the Only Non-Antarctic Icefish.</title>
        <authorList>
            <person name="Rivera-Colon A.G."/>
            <person name="Rayamajhi N."/>
            <person name="Minhas B.F."/>
            <person name="Madrigal G."/>
            <person name="Bilyk K.T."/>
            <person name="Yoon V."/>
            <person name="Hune M."/>
            <person name="Gregory S."/>
            <person name="Cheng C.H.C."/>
            <person name="Catchen J.M."/>
        </authorList>
    </citation>
    <scope>NUCLEOTIDE SEQUENCE [LARGE SCALE GENOMIC DNA]</scope>
    <source>
        <strain evidence="7">JMC-PN-2008</strain>
    </source>
</reference>